<protein>
    <submittedName>
        <fullName evidence="1">Uncharacterized protein</fullName>
    </submittedName>
</protein>
<proteinExistence type="predicted"/>
<dbReference type="Proteomes" id="UP000001075">
    <property type="component" value="Unassembled WGS sequence"/>
</dbReference>
<evidence type="ECO:0000313" key="2">
    <source>
        <dbReference type="Proteomes" id="UP000001075"/>
    </source>
</evidence>
<sequence length="77" mass="8784">MIYIIYQQGSLQSTSLAPWTESIASNILARQAIIQLQSHILRPTEVTFFQCNCSFEAFKSNFPSATIITCNSFRRCF</sequence>
<dbReference type="AlphaFoldDB" id="G3H1D3"/>
<name>G3H1D3_CRIGR</name>
<gene>
    <name evidence="1" type="ORF">I79_003957</name>
</gene>
<reference evidence="2" key="1">
    <citation type="journal article" date="2011" name="Nat. Biotechnol.">
        <title>The genomic sequence of the Chinese hamster ovary (CHO)-K1 cell line.</title>
        <authorList>
            <person name="Xu X."/>
            <person name="Nagarajan H."/>
            <person name="Lewis N.E."/>
            <person name="Pan S."/>
            <person name="Cai Z."/>
            <person name="Liu X."/>
            <person name="Chen W."/>
            <person name="Xie M."/>
            <person name="Wang W."/>
            <person name="Hammond S."/>
            <person name="Andersen M.R."/>
            <person name="Neff N."/>
            <person name="Passarelli B."/>
            <person name="Koh W."/>
            <person name="Fan H.C."/>
            <person name="Wang J."/>
            <person name="Gui Y."/>
            <person name="Lee K.H."/>
            <person name="Betenbaugh M.J."/>
            <person name="Quake S.R."/>
            <person name="Famili I."/>
            <person name="Palsson B.O."/>
            <person name="Wang J."/>
        </authorList>
    </citation>
    <scope>NUCLEOTIDE SEQUENCE [LARGE SCALE GENOMIC DNA]</scope>
    <source>
        <strain evidence="2">CHO K1 cell line</strain>
    </source>
</reference>
<dbReference type="InParanoid" id="G3H1D3"/>
<organism evidence="1 2">
    <name type="scientific">Cricetulus griseus</name>
    <name type="common">Chinese hamster</name>
    <name type="synonym">Cricetulus barabensis griseus</name>
    <dbReference type="NCBI Taxonomy" id="10029"/>
    <lineage>
        <taxon>Eukaryota</taxon>
        <taxon>Metazoa</taxon>
        <taxon>Chordata</taxon>
        <taxon>Craniata</taxon>
        <taxon>Vertebrata</taxon>
        <taxon>Euteleostomi</taxon>
        <taxon>Mammalia</taxon>
        <taxon>Eutheria</taxon>
        <taxon>Euarchontoglires</taxon>
        <taxon>Glires</taxon>
        <taxon>Rodentia</taxon>
        <taxon>Myomorpha</taxon>
        <taxon>Muroidea</taxon>
        <taxon>Cricetidae</taxon>
        <taxon>Cricetinae</taxon>
        <taxon>Cricetulus</taxon>
    </lineage>
</organism>
<evidence type="ECO:0000313" key="1">
    <source>
        <dbReference type="EMBL" id="EGV99574.1"/>
    </source>
</evidence>
<dbReference type="EMBL" id="JH000104">
    <property type="protein sequence ID" value="EGV99574.1"/>
    <property type="molecule type" value="Genomic_DNA"/>
</dbReference>
<accession>G3H1D3</accession>